<dbReference type="PANTHER" id="PTHR37945">
    <property type="entry name" value="EXTRACELLULAR TUNGSTATE BINDING PROTEIN"/>
    <property type="match status" value="1"/>
</dbReference>
<evidence type="ECO:0000313" key="1">
    <source>
        <dbReference type="EMBL" id="GJN93649.1"/>
    </source>
</evidence>
<dbReference type="AlphaFoldDB" id="A0AAV5GWU0"/>
<protein>
    <submittedName>
        <fullName evidence="1">Uncharacterized protein</fullName>
    </submittedName>
</protein>
<dbReference type="InterPro" id="IPR052738">
    <property type="entry name" value="ABC-Tungstate_binding"/>
</dbReference>
<dbReference type="EMBL" id="BQKY01000014">
    <property type="protein sequence ID" value="GJN93649.1"/>
    <property type="molecule type" value="Genomic_DNA"/>
</dbReference>
<keyword evidence="2" id="KW-1185">Reference proteome</keyword>
<name>A0AAV5GWU0_9BASI</name>
<evidence type="ECO:0000313" key="2">
    <source>
        <dbReference type="Proteomes" id="UP001342314"/>
    </source>
</evidence>
<accession>A0AAV5GWU0</accession>
<comment type="caution">
    <text evidence="1">The sequence shown here is derived from an EMBL/GenBank/DDBJ whole genome shotgun (WGS) entry which is preliminary data.</text>
</comment>
<organism evidence="1 2">
    <name type="scientific">Rhodotorula paludigena</name>
    <dbReference type="NCBI Taxonomy" id="86838"/>
    <lineage>
        <taxon>Eukaryota</taxon>
        <taxon>Fungi</taxon>
        <taxon>Dikarya</taxon>
        <taxon>Basidiomycota</taxon>
        <taxon>Pucciniomycotina</taxon>
        <taxon>Microbotryomycetes</taxon>
        <taxon>Sporidiobolales</taxon>
        <taxon>Sporidiobolaceae</taxon>
        <taxon>Rhodotorula</taxon>
    </lineage>
</organism>
<dbReference type="PANTHER" id="PTHR37945:SF1">
    <property type="entry name" value="EXTRACELLULAR TUNGSTATE BINDING PROTEIN"/>
    <property type="match status" value="1"/>
</dbReference>
<sequence length="241" mass="25724">MKEPTAPGPRSSNGGAGQSGLVGALAKAYIDYSIANGTADSPYLIDWVTGDTTDSIRYLKSGDADIAITYNAAAEYQALNSSTRFLSRFDRSATNIKESLLFATIGQVPWASYASRWYHQYSVFPIQALTAAAVLGEYTLSDRGTFLTLQSQDSSLTDVLTLYKAGGDEDPADLLLNPASVLLGANICEKDRALAEGFLDWIVLPDGGQAVVSKYVQPGSTDILYTAAPNCTTQPDHCAGW</sequence>
<dbReference type="Gene3D" id="3.40.190.10">
    <property type="entry name" value="Periplasmic binding protein-like II"/>
    <property type="match status" value="2"/>
</dbReference>
<reference evidence="1 2" key="1">
    <citation type="submission" date="2021-12" db="EMBL/GenBank/DDBJ databases">
        <title>High titer production of polyol ester of fatty acids by Rhodotorula paludigena BS15 towards product separation-free biomass refinery.</title>
        <authorList>
            <person name="Mano J."/>
            <person name="Ono H."/>
            <person name="Tanaka T."/>
            <person name="Naito K."/>
            <person name="Sushida H."/>
            <person name="Ike M."/>
            <person name="Tokuyasu K."/>
            <person name="Kitaoka M."/>
        </authorList>
    </citation>
    <scope>NUCLEOTIDE SEQUENCE [LARGE SCALE GENOMIC DNA]</scope>
    <source>
        <strain evidence="1 2">BS15</strain>
    </source>
</reference>
<dbReference type="Proteomes" id="UP001342314">
    <property type="component" value="Unassembled WGS sequence"/>
</dbReference>
<gene>
    <name evidence="1" type="ORF">Rhopal_006706-T1</name>
</gene>
<proteinExistence type="predicted"/>